<dbReference type="SUPFAM" id="SSF55174">
    <property type="entry name" value="Alpha-L RNA-binding motif"/>
    <property type="match status" value="1"/>
</dbReference>
<evidence type="ECO:0000313" key="8">
    <source>
        <dbReference type="EMBL" id="UUD37005.1"/>
    </source>
</evidence>
<evidence type="ECO:0000256" key="2">
    <source>
        <dbReference type="ARBA" id="ARBA00010876"/>
    </source>
</evidence>
<comment type="catalytic activity">
    <reaction evidence="1">
        <text>a uridine in RNA = a pseudouridine in RNA</text>
        <dbReference type="Rhea" id="RHEA:48348"/>
        <dbReference type="Rhea" id="RHEA-COMP:12068"/>
        <dbReference type="Rhea" id="RHEA-COMP:12069"/>
        <dbReference type="ChEBI" id="CHEBI:65314"/>
        <dbReference type="ChEBI" id="CHEBI:65315"/>
    </reaction>
</comment>
<evidence type="ECO:0000256" key="3">
    <source>
        <dbReference type="ARBA" id="ARBA00023235"/>
    </source>
</evidence>
<keyword evidence="3" id="KW-0413">Isomerase</keyword>
<gene>
    <name evidence="8" type="ORF">NPA09_00290</name>
</gene>
<dbReference type="Proteomes" id="UP001059576">
    <property type="component" value="Chromosome"/>
</dbReference>
<dbReference type="CDD" id="cd00165">
    <property type="entry name" value="S4"/>
    <property type="match status" value="1"/>
</dbReference>
<dbReference type="RefSeq" id="WP_129722549.1">
    <property type="nucleotide sequence ID" value="NZ_CP101808.1"/>
</dbReference>
<dbReference type="Gene3D" id="3.10.290.10">
    <property type="entry name" value="RNA-binding S4 domain"/>
    <property type="match status" value="1"/>
</dbReference>
<dbReference type="EMBL" id="CP101808">
    <property type="protein sequence ID" value="UUD37005.1"/>
    <property type="molecule type" value="Genomic_DNA"/>
</dbReference>
<dbReference type="CDD" id="cd02869">
    <property type="entry name" value="PseudoU_synth_RluA_like"/>
    <property type="match status" value="1"/>
</dbReference>
<proteinExistence type="inferred from homology"/>
<evidence type="ECO:0000313" key="9">
    <source>
        <dbReference type="Proteomes" id="UP001059576"/>
    </source>
</evidence>
<name>A0ABY5J1Y4_9BACT</name>
<dbReference type="InterPro" id="IPR036986">
    <property type="entry name" value="S4_RNA-bd_sf"/>
</dbReference>
<dbReference type="Gene3D" id="3.30.2350.10">
    <property type="entry name" value="Pseudouridine synthase"/>
    <property type="match status" value="1"/>
</dbReference>
<organism evidence="8 9">
    <name type="scientific">Mycoplasmopsis equigenitalium</name>
    <dbReference type="NCBI Taxonomy" id="114883"/>
    <lineage>
        <taxon>Bacteria</taxon>
        <taxon>Bacillati</taxon>
        <taxon>Mycoplasmatota</taxon>
        <taxon>Mycoplasmoidales</taxon>
        <taxon>Metamycoplasmataceae</taxon>
        <taxon>Mycoplasmopsis</taxon>
    </lineage>
</organism>
<sequence length="282" mass="33031">MTKIIASNNDNGRTIFKFISKYFTNLPPSLIYKTLRNKDIKVNGKRVSDPRVKINTDDVVEIYLNENVSFDNYNNFKIRIDVVYEDNNILIINKPKNLAVHGQGNSLDDAVKTYLHYNQEDSFAPSHVGRLDKETTGLIMYAKNYKTLVVLNEEVHHIDKIYTFKSEKTYYKKTYVLGMIKDEKQQKMIVSNHPEAQEAKTVLWSEKDKNFAQIITGKKHQIRVLMSHLKDPILGDRKYGGKMRSRLYLHCHILKFNLENLSLKYLNDKRIISNPEWWGKND</sequence>
<dbReference type="Pfam" id="PF00849">
    <property type="entry name" value="PseudoU_synth_2"/>
    <property type="match status" value="1"/>
</dbReference>
<dbReference type="InterPro" id="IPR006145">
    <property type="entry name" value="PsdUridine_synth_RsuA/RluA"/>
</dbReference>
<evidence type="ECO:0000256" key="6">
    <source>
        <dbReference type="PROSITE-ProRule" id="PRU00182"/>
    </source>
</evidence>
<evidence type="ECO:0000256" key="1">
    <source>
        <dbReference type="ARBA" id="ARBA00000073"/>
    </source>
</evidence>
<keyword evidence="6" id="KW-0694">RNA-binding</keyword>
<dbReference type="InterPro" id="IPR050188">
    <property type="entry name" value="RluA_PseudoU_synthase"/>
</dbReference>
<evidence type="ECO:0000256" key="5">
    <source>
        <dbReference type="ARBA" id="ARBA00033164"/>
    </source>
</evidence>
<accession>A0ABY5J1Y4</accession>
<feature type="domain" description="Pseudouridine synthase RsuA/RluA-like" evidence="7">
    <location>
        <begin position="88"/>
        <end position="228"/>
    </location>
</feature>
<protein>
    <recommendedName>
        <fullName evidence="4">RNA pseudouridylate synthase</fullName>
    </recommendedName>
    <alternativeName>
        <fullName evidence="5">RNA-uridine isomerase</fullName>
    </alternativeName>
</protein>
<dbReference type="InterPro" id="IPR020103">
    <property type="entry name" value="PsdUridine_synth_cat_dom_sf"/>
</dbReference>
<dbReference type="PANTHER" id="PTHR21600:SF92">
    <property type="entry name" value="RIBOSOMAL LARGE SUBUNIT PSEUDOURIDINE SYNTHASE C"/>
    <property type="match status" value="1"/>
</dbReference>
<dbReference type="PROSITE" id="PS50889">
    <property type="entry name" value="S4"/>
    <property type="match status" value="1"/>
</dbReference>
<evidence type="ECO:0000259" key="7">
    <source>
        <dbReference type="Pfam" id="PF00849"/>
    </source>
</evidence>
<keyword evidence="9" id="KW-1185">Reference proteome</keyword>
<reference evidence="8" key="1">
    <citation type="submission" date="2022-07" db="EMBL/GenBank/DDBJ databases">
        <title>Complete genome of Mycoplasma equigenitalium type strain T37.</title>
        <authorList>
            <person name="Spergser J."/>
        </authorList>
    </citation>
    <scope>NUCLEOTIDE SEQUENCE</scope>
    <source>
        <strain evidence="8">T37</strain>
    </source>
</reference>
<comment type="similarity">
    <text evidence="2">Belongs to the pseudouridine synthase RluA family.</text>
</comment>
<dbReference type="PANTHER" id="PTHR21600">
    <property type="entry name" value="MITOCHONDRIAL RNA PSEUDOURIDINE SYNTHASE"/>
    <property type="match status" value="1"/>
</dbReference>
<evidence type="ECO:0000256" key="4">
    <source>
        <dbReference type="ARBA" id="ARBA00031870"/>
    </source>
</evidence>
<dbReference type="SUPFAM" id="SSF55120">
    <property type="entry name" value="Pseudouridine synthase"/>
    <property type="match status" value="1"/>
</dbReference>